<dbReference type="InterPro" id="IPR001683">
    <property type="entry name" value="PX_dom"/>
</dbReference>
<dbReference type="PROSITE" id="PS51257">
    <property type="entry name" value="PROKAR_LIPOPROTEIN"/>
    <property type="match status" value="1"/>
</dbReference>
<sequence>MEKEKRPISAHSEVPLDSDGSNPTFLFGGACIAEDDEDLNMSSNSAMTTKELQEFWRNVKNPRKPVKLLFEIPSARIEEQQLSKYVMYKIVVIKSGSYDDKKVSIERRYSDFERLHQNLLKDFSEEMEGIFLPRKRLTSNFNPEAIRERKAAFKEYLGSLYSFKCIRWSFTFMAFFTHPELKEAHSCLRGGHYAKAAQLLLPVIDLQEKVTQHNPKLLVPTLCALLICYKDMEDSPKAFEMGERALSLLCRNRKHRYKCPLLVAQIDLGYELGFDITDLQAELSEIQATQLNEVSLLSLKELVIQEFTD</sequence>
<comment type="caution">
    <text evidence="9">The sequence shown here is derived from an EMBL/GenBank/DDBJ whole genome shotgun (WGS) entry which is preliminary data.</text>
</comment>
<accession>A0A8X7XNN4</accession>
<dbReference type="Proteomes" id="UP000886611">
    <property type="component" value="Unassembled WGS sequence"/>
</dbReference>
<evidence type="ECO:0000256" key="5">
    <source>
        <dbReference type="ARBA" id="ARBA00023121"/>
    </source>
</evidence>
<dbReference type="EMBL" id="JAATIS010000147">
    <property type="protein sequence ID" value="KAG2470290.1"/>
    <property type="molecule type" value="Genomic_DNA"/>
</dbReference>
<feature type="region of interest" description="Disordered" evidence="7">
    <location>
        <begin position="1"/>
        <end position="21"/>
    </location>
</feature>
<keyword evidence="2" id="KW-0813">Transport</keyword>
<evidence type="ECO:0000256" key="7">
    <source>
        <dbReference type="SAM" id="MobiDB-lite"/>
    </source>
</evidence>
<dbReference type="PROSITE" id="PS50195">
    <property type="entry name" value="PX"/>
    <property type="match status" value="1"/>
</dbReference>
<dbReference type="GO" id="GO:0015031">
    <property type="term" value="P:protein transport"/>
    <property type="evidence" value="ECO:0007669"/>
    <property type="project" value="UniProtKB-KW"/>
</dbReference>
<keyword evidence="10" id="KW-1185">Reference proteome</keyword>
<dbReference type="Pfam" id="PF00787">
    <property type="entry name" value="PX"/>
    <property type="match status" value="1"/>
</dbReference>
<protein>
    <submittedName>
        <fullName evidence="9">SNX20 protein</fullName>
    </submittedName>
</protein>
<dbReference type="InterPro" id="IPR036871">
    <property type="entry name" value="PX_dom_sf"/>
</dbReference>
<dbReference type="GO" id="GO:1901981">
    <property type="term" value="F:phosphatidylinositol phosphate binding"/>
    <property type="evidence" value="ECO:0007669"/>
    <property type="project" value="TreeGrafter"/>
</dbReference>
<feature type="domain" description="PX" evidence="8">
    <location>
        <begin position="66"/>
        <end position="183"/>
    </location>
</feature>
<organism evidence="9 10">
    <name type="scientific">Polypterus senegalus</name>
    <name type="common">Senegal bichir</name>
    <dbReference type="NCBI Taxonomy" id="55291"/>
    <lineage>
        <taxon>Eukaryota</taxon>
        <taxon>Metazoa</taxon>
        <taxon>Chordata</taxon>
        <taxon>Craniata</taxon>
        <taxon>Vertebrata</taxon>
        <taxon>Euteleostomi</taxon>
        <taxon>Actinopterygii</taxon>
        <taxon>Polypteriformes</taxon>
        <taxon>Polypteridae</taxon>
        <taxon>Polypterus</taxon>
    </lineage>
</organism>
<keyword evidence="5" id="KW-0446">Lipid-binding</keyword>
<evidence type="ECO:0000313" key="10">
    <source>
        <dbReference type="Proteomes" id="UP000886611"/>
    </source>
</evidence>
<proteinExistence type="predicted"/>
<dbReference type="PANTHER" id="PTHR20939">
    <property type="entry name" value="SORTING NEXIN 20, 21"/>
    <property type="match status" value="1"/>
</dbReference>
<dbReference type="SUPFAM" id="SSF64268">
    <property type="entry name" value="PX domain"/>
    <property type="match status" value="1"/>
</dbReference>
<evidence type="ECO:0000256" key="3">
    <source>
        <dbReference type="ARBA" id="ARBA00022753"/>
    </source>
</evidence>
<dbReference type="AlphaFoldDB" id="A0A8X7XNN4"/>
<keyword evidence="3" id="KW-0967">Endosome</keyword>
<dbReference type="Gene3D" id="3.30.1520.10">
    <property type="entry name" value="Phox-like domain"/>
    <property type="match status" value="1"/>
</dbReference>
<keyword evidence="6" id="KW-0472">Membrane</keyword>
<dbReference type="GO" id="GO:0031901">
    <property type="term" value="C:early endosome membrane"/>
    <property type="evidence" value="ECO:0007669"/>
    <property type="project" value="UniProtKB-SubCell"/>
</dbReference>
<gene>
    <name evidence="9" type="primary">Snx20</name>
    <name evidence="9" type="ORF">GTO96_0022471</name>
</gene>
<evidence type="ECO:0000313" key="9">
    <source>
        <dbReference type="EMBL" id="KAG2470290.1"/>
    </source>
</evidence>
<feature type="non-terminal residue" evidence="9">
    <location>
        <position position="309"/>
    </location>
</feature>
<evidence type="ECO:0000256" key="4">
    <source>
        <dbReference type="ARBA" id="ARBA00022927"/>
    </source>
</evidence>
<keyword evidence="4" id="KW-0653">Protein transport</keyword>
<reference evidence="9 10" key="1">
    <citation type="journal article" date="2021" name="Cell">
        <title>Tracing the genetic footprints of vertebrate landing in non-teleost ray-finned fishes.</title>
        <authorList>
            <person name="Bi X."/>
            <person name="Wang K."/>
            <person name="Yang L."/>
            <person name="Pan H."/>
            <person name="Jiang H."/>
            <person name="Wei Q."/>
            <person name="Fang M."/>
            <person name="Yu H."/>
            <person name="Zhu C."/>
            <person name="Cai Y."/>
            <person name="He Y."/>
            <person name="Gan X."/>
            <person name="Zeng H."/>
            <person name="Yu D."/>
            <person name="Zhu Y."/>
            <person name="Jiang H."/>
            <person name="Qiu Q."/>
            <person name="Yang H."/>
            <person name="Zhang Y.E."/>
            <person name="Wang W."/>
            <person name="Zhu M."/>
            <person name="He S."/>
            <person name="Zhang G."/>
        </authorList>
    </citation>
    <scope>NUCLEOTIDE SEQUENCE [LARGE SCALE GENOMIC DNA]</scope>
    <source>
        <strain evidence="9">Bchr_013</strain>
    </source>
</reference>
<evidence type="ECO:0000256" key="2">
    <source>
        <dbReference type="ARBA" id="ARBA00022448"/>
    </source>
</evidence>
<evidence type="ECO:0000256" key="6">
    <source>
        <dbReference type="ARBA" id="ARBA00023136"/>
    </source>
</evidence>
<evidence type="ECO:0000259" key="8">
    <source>
        <dbReference type="PROSITE" id="PS50195"/>
    </source>
</evidence>
<dbReference type="PANTHER" id="PTHR20939:SF1">
    <property type="entry name" value="SORTING NEXIN-20"/>
    <property type="match status" value="1"/>
</dbReference>
<name>A0A8X7XNN4_POLSE</name>
<comment type="subcellular location">
    <subcellularLocation>
        <location evidence="1">Early endosome membrane</location>
        <topology evidence="1">Peripheral membrane protein</topology>
        <orientation evidence="1">Cytoplasmic side</orientation>
    </subcellularLocation>
</comment>
<evidence type="ECO:0000256" key="1">
    <source>
        <dbReference type="ARBA" id="ARBA00004469"/>
    </source>
</evidence>
<dbReference type="InterPro" id="IPR039937">
    <property type="entry name" value="SNX20/SNX21"/>
</dbReference>
<dbReference type="SMART" id="SM00312">
    <property type="entry name" value="PX"/>
    <property type="match status" value="1"/>
</dbReference>
<feature type="non-terminal residue" evidence="9">
    <location>
        <position position="1"/>
    </location>
</feature>